<dbReference type="PROSITE" id="PS00018">
    <property type="entry name" value="EF_HAND_1"/>
    <property type="match status" value="1"/>
</dbReference>
<comment type="caution">
    <text evidence="1">The sequence shown here is derived from an EMBL/GenBank/DDBJ whole genome shotgun (WGS) entry which is preliminary data.</text>
</comment>
<gene>
    <name evidence="1" type="ORF">TIFTF001_002205</name>
</gene>
<sequence length="219" mass="22752">MVDHMGVLVQPDGVSFPQWKISVPHAFLLRIAGDSVPVERILLARSEVHLQPERRIRLRRFPGGIQDREPAADGLPVSEVCGGDSDGSDQIGAKEVVVLDVKLEVDDGVSQRDVEPLVPVRVLGVLDDSRARHGRLRDGDGDVRVAGDDPGAVVDLPVRAAASAAAVVGVVGIGGGASSGALDGAADGDAAAEVGGDDVHVRQVTSFDDPEVQVAMEAD</sequence>
<reference evidence="1" key="1">
    <citation type="submission" date="2023-07" db="EMBL/GenBank/DDBJ databases">
        <title>draft genome sequence of fig (Ficus carica).</title>
        <authorList>
            <person name="Takahashi T."/>
            <person name="Nishimura K."/>
        </authorList>
    </citation>
    <scope>NUCLEOTIDE SEQUENCE</scope>
</reference>
<dbReference type="InterPro" id="IPR018247">
    <property type="entry name" value="EF_Hand_1_Ca_BS"/>
</dbReference>
<organism evidence="1 2">
    <name type="scientific">Ficus carica</name>
    <name type="common">Common fig</name>
    <dbReference type="NCBI Taxonomy" id="3494"/>
    <lineage>
        <taxon>Eukaryota</taxon>
        <taxon>Viridiplantae</taxon>
        <taxon>Streptophyta</taxon>
        <taxon>Embryophyta</taxon>
        <taxon>Tracheophyta</taxon>
        <taxon>Spermatophyta</taxon>
        <taxon>Magnoliopsida</taxon>
        <taxon>eudicotyledons</taxon>
        <taxon>Gunneridae</taxon>
        <taxon>Pentapetalae</taxon>
        <taxon>rosids</taxon>
        <taxon>fabids</taxon>
        <taxon>Rosales</taxon>
        <taxon>Moraceae</taxon>
        <taxon>Ficeae</taxon>
        <taxon>Ficus</taxon>
    </lineage>
</organism>
<keyword evidence="2" id="KW-1185">Reference proteome</keyword>
<dbReference type="EMBL" id="BTGU01000002">
    <property type="protein sequence ID" value="GMN28871.1"/>
    <property type="molecule type" value="Genomic_DNA"/>
</dbReference>
<protein>
    <submittedName>
        <fullName evidence="1">Uncharacterized protein</fullName>
    </submittedName>
</protein>
<accession>A0AA88CSV9</accession>
<name>A0AA88CSV9_FICCA</name>
<dbReference type="Proteomes" id="UP001187192">
    <property type="component" value="Unassembled WGS sequence"/>
</dbReference>
<evidence type="ECO:0000313" key="2">
    <source>
        <dbReference type="Proteomes" id="UP001187192"/>
    </source>
</evidence>
<evidence type="ECO:0000313" key="1">
    <source>
        <dbReference type="EMBL" id="GMN28871.1"/>
    </source>
</evidence>
<dbReference type="AlphaFoldDB" id="A0AA88CSV9"/>
<proteinExistence type="predicted"/>